<protein>
    <recommendedName>
        <fullName evidence="5 11">Proline iminopeptidase</fullName>
        <shortName evidence="11">PIP</shortName>
        <ecNumber evidence="4 11">3.4.11.5</ecNumber>
    </recommendedName>
    <alternativeName>
        <fullName evidence="10 11">Prolyl aminopeptidase</fullName>
    </alternativeName>
</protein>
<dbReference type="PIRSF" id="PIRSF006431">
    <property type="entry name" value="Pept_S33"/>
    <property type="match status" value="1"/>
</dbReference>
<accession>A0A7G5IK95</accession>
<dbReference type="RefSeq" id="WP_182297610.1">
    <property type="nucleotide sequence ID" value="NZ_CP059851.1"/>
</dbReference>
<dbReference type="InterPro" id="IPR002410">
    <property type="entry name" value="Peptidase_S33"/>
</dbReference>
<evidence type="ECO:0000313" key="15">
    <source>
        <dbReference type="EMBL" id="QMW23787.1"/>
    </source>
</evidence>
<dbReference type="GO" id="GO:0006508">
    <property type="term" value="P:proteolysis"/>
    <property type="evidence" value="ECO:0007669"/>
    <property type="project" value="UniProtKB-KW"/>
</dbReference>
<evidence type="ECO:0000256" key="11">
    <source>
        <dbReference type="PIRNR" id="PIRNR006431"/>
    </source>
</evidence>
<feature type="active site" evidence="12">
    <location>
        <position position="265"/>
    </location>
</feature>
<dbReference type="Pfam" id="PF00561">
    <property type="entry name" value="Abhydrolase_1"/>
    <property type="match status" value="1"/>
</dbReference>
<dbReference type="SUPFAM" id="SSF53474">
    <property type="entry name" value="alpha/beta-Hydrolases"/>
    <property type="match status" value="1"/>
</dbReference>
<dbReference type="NCBIfam" id="TIGR01249">
    <property type="entry name" value="pro_imino_pep_1"/>
    <property type="match status" value="1"/>
</dbReference>
<comment type="catalytic activity">
    <reaction evidence="1 11 13">
        <text>Release of N-terminal proline from a peptide.</text>
        <dbReference type="EC" id="3.4.11.5"/>
    </reaction>
</comment>
<gene>
    <name evidence="15" type="primary">pip</name>
    <name evidence="15" type="ORF">H3309_04715</name>
</gene>
<dbReference type="PANTHER" id="PTHR43722">
    <property type="entry name" value="PROLINE IMINOPEPTIDASE"/>
    <property type="match status" value="1"/>
</dbReference>
<evidence type="ECO:0000313" key="16">
    <source>
        <dbReference type="Proteomes" id="UP000515292"/>
    </source>
</evidence>
<evidence type="ECO:0000256" key="8">
    <source>
        <dbReference type="ARBA" id="ARBA00022670"/>
    </source>
</evidence>
<sequence>MHDFLFPEIEPHASGHFAPDDVHTVYWEECGNPDGVPLLFLHGGPGGPSMPAHRRYFDPGFYRFITFHQRGCGKSVPPAETRGNSTQALIADIERLRNARGIARWLVVGGSWGTALGIAYGEAHPQACFGFGLMGVTLGRPTDRDWWWRGTRKLFPEPFDEMLQILPEASRDEPMKAMHRLLIDPDPAVHLPAARALCLFSAATVSLEPNPEALARYEDPEITLPLARLFLHYCVNDHFFVAGQLLRDLGRVAHLPCAIVAARHDVTTPPEAAWTLHKAWPGSTYTVVRDGAHGLSDPQVARAFLDCIEQLKEIAR</sequence>
<dbReference type="PRINTS" id="PR00793">
    <property type="entry name" value="PROAMNOPTASE"/>
</dbReference>
<name>A0A7G5IK95_9SPHN</name>
<proteinExistence type="inferred from homology"/>
<dbReference type="Proteomes" id="UP000515292">
    <property type="component" value="Chromosome"/>
</dbReference>
<keyword evidence="16" id="KW-1185">Reference proteome</keyword>
<evidence type="ECO:0000256" key="3">
    <source>
        <dbReference type="ARBA" id="ARBA00010088"/>
    </source>
</evidence>
<evidence type="ECO:0000256" key="2">
    <source>
        <dbReference type="ARBA" id="ARBA00004496"/>
    </source>
</evidence>
<comment type="subcellular location">
    <subcellularLocation>
        <location evidence="2 11">Cytoplasm</location>
    </subcellularLocation>
</comment>
<dbReference type="PANTHER" id="PTHR43722:SF1">
    <property type="entry name" value="PROLINE IMINOPEPTIDASE"/>
    <property type="match status" value="1"/>
</dbReference>
<comment type="similarity">
    <text evidence="3 11 13">Belongs to the peptidase S33 family.</text>
</comment>
<evidence type="ECO:0000256" key="6">
    <source>
        <dbReference type="ARBA" id="ARBA00022438"/>
    </source>
</evidence>
<organism evidence="15 16">
    <name type="scientific">Sandaracinobacteroides saxicola</name>
    <dbReference type="NCBI Taxonomy" id="2759707"/>
    <lineage>
        <taxon>Bacteria</taxon>
        <taxon>Pseudomonadati</taxon>
        <taxon>Pseudomonadota</taxon>
        <taxon>Alphaproteobacteria</taxon>
        <taxon>Sphingomonadales</taxon>
        <taxon>Sphingosinicellaceae</taxon>
        <taxon>Sandaracinobacteroides</taxon>
    </lineage>
</organism>
<evidence type="ECO:0000256" key="5">
    <source>
        <dbReference type="ARBA" id="ARBA00021843"/>
    </source>
</evidence>
<dbReference type="GO" id="GO:0004177">
    <property type="term" value="F:aminopeptidase activity"/>
    <property type="evidence" value="ECO:0007669"/>
    <property type="project" value="UniProtKB-UniRule"/>
</dbReference>
<evidence type="ECO:0000256" key="1">
    <source>
        <dbReference type="ARBA" id="ARBA00001585"/>
    </source>
</evidence>
<evidence type="ECO:0000259" key="14">
    <source>
        <dbReference type="Pfam" id="PF00561"/>
    </source>
</evidence>
<dbReference type="InterPro" id="IPR000073">
    <property type="entry name" value="AB_hydrolase_1"/>
</dbReference>
<dbReference type="InterPro" id="IPR029058">
    <property type="entry name" value="AB_hydrolase_fold"/>
</dbReference>
<evidence type="ECO:0000256" key="12">
    <source>
        <dbReference type="PIRSR" id="PIRSR006431-1"/>
    </source>
</evidence>
<keyword evidence="8 11" id="KW-0645">Protease</keyword>
<dbReference type="EMBL" id="CP059851">
    <property type="protein sequence ID" value="QMW23787.1"/>
    <property type="molecule type" value="Genomic_DNA"/>
</dbReference>
<dbReference type="InterPro" id="IPR005944">
    <property type="entry name" value="Pro_iminopeptidase"/>
</dbReference>
<feature type="active site" description="Nucleophile" evidence="12">
    <location>
        <position position="111"/>
    </location>
</feature>
<keyword evidence="6 11" id="KW-0031">Aminopeptidase</keyword>
<feature type="active site" description="Proton donor" evidence="12">
    <location>
        <position position="293"/>
    </location>
</feature>
<reference evidence="15 16" key="1">
    <citation type="submission" date="2020-07" db="EMBL/GenBank/DDBJ databases">
        <title>Complete genome sequence for Sandaracinobacter sp. M6.</title>
        <authorList>
            <person name="Tang Y."/>
            <person name="Liu Q."/>
            <person name="Guo Z."/>
            <person name="Lei P."/>
            <person name="Huang B."/>
        </authorList>
    </citation>
    <scope>NUCLEOTIDE SEQUENCE [LARGE SCALE GENOMIC DNA]</scope>
    <source>
        <strain evidence="15 16">M6</strain>
    </source>
</reference>
<dbReference type="Gene3D" id="3.40.50.1820">
    <property type="entry name" value="alpha/beta hydrolase"/>
    <property type="match status" value="1"/>
</dbReference>
<evidence type="ECO:0000256" key="13">
    <source>
        <dbReference type="RuleBase" id="RU003421"/>
    </source>
</evidence>
<dbReference type="EC" id="3.4.11.5" evidence="4 11"/>
<feature type="domain" description="AB hydrolase-1" evidence="14">
    <location>
        <begin position="37"/>
        <end position="294"/>
    </location>
</feature>
<dbReference type="GO" id="GO:0005737">
    <property type="term" value="C:cytoplasm"/>
    <property type="evidence" value="ECO:0007669"/>
    <property type="project" value="UniProtKB-SubCell"/>
</dbReference>
<evidence type="ECO:0000256" key="7">
    <source>
        <dbReference type="ARBA" id="ARBA00022490"/>
    </source>
</evidence>
<evidence type="ECO:0000256" key="9">
    <source>
        <dbReference type="ARBA" id="ARBA00022801"/>
    </source>
</evidence>
<evidence type="ECO:0000256" key="4">
    <source>
        <dbReference type="ARBA" id="ARBA00012568"/>
    </source>
</evidence>
<keyword evidence="7 11" id="KW-0963">Cytoplasm</keyword>
<evidence type="ECO:0000256" key="10">
    <source>
        <dbReference type="ARBA" id="ARBA00029605"/>
    </source>
</evidence>
<keyword evidence="9 11" id="KW-0378">Hydrolase</keyword>
<dbReference type="AlphaFoldDB" id="A0A7G5IK95"/>
<dbReference type="KEGG" id="sand:H3309_04715"/>